<dbReference type="Proteomes" id="UP001431783">
    <property type="component" value="Unassembled WGS sequence"/>
</dbReference>
<gene>
    <name evidence="3" type="ORF">WA026_019637</name>
</gene>
<feature type="region of interest" description="Disordered" evidence="1">
    <location>
        <begin position="136"/>
        <end position="172"/>
    </location>
</feature>
<evidence type="ECO:0000313" key="3">
    <source>
        <dbReference type="EMBL" id="KAK9872849.1"/>
    </source>
</evidence>
<evidence type="ECO:0000313" key="4">
    <source>
        <dbReference type="Proteomes" id="UP001431783"/>
    </source>
</evidence>
<reference evidence="3 4" key="1">
    <citation type="submission" date="2023-03" db="EMBL/GenBank/DDBJ databases">
        <title>Genome insight into feeding habits of ladybird beetles.</title>
        <authorList>
            <person name="Li H.-S."/>
            <person name="Huang Y.-H."/>
            <person name="Pang H."/>
        </authorList>
    </citation>
    <scope>NUCLEOTIDE SEQUENCE [LARGE SCALE GENOMIC DNA]</scope>
    <source>
        <strain evidence="3">SYSU_2023b</strain>
        <tissue evidence="3">Whole body</tissue>
    </source>
</reference>
<dbReference type="InterPro" id="IPR000477">
    <property type="entry name" value="RT_dom"/>
</dbReference>
<dbReference type="EMBL" id="JARQZJ010000013">
    <property type="protein sequence ID" value="KAK9872849.1"/>
    <property type="molecule type" value="Genomic_DNA"/>
</dbReference>
<feature type="domain" description="Reverse transcriptase" evidence="2">
    <location>
        <begin position="1"/>
        <end position="87"/>
    </location>
</feature>
<protein>
    <recommendedName>
        <fullName evidence="2">Reverse transcriptase domain-containing protein</fullName>
    </recommendedName>
</protein>
<organism evidence="3 4">
    <name type="scientific">Henosepilachna vigintioctopunctata</name>
    <dbReference type="NCBI Taxonomy" id="420089"/>
    <lineage>
        <taxon>Eukaryota</taxon>
        <taxon>Metazoa</taxon>
        <taxon>Ecdysozoa</taxon>
        <taxon>Arthropoda</taxon>
        <taxon>Hexapoda</taxon>
        <taxon>Insecta</taxon>
        <taxon>Pterygota</taxon>
        <taxon>Neoptera</taxon>
        <taxon>Endopterygota</taxon>
        <taxon>Coleoptera</taxon>
        <taxon>Polyphaga</taxon>
        <taxon>Cucujiformia</taxon>
        <taxon>Coccinelloidea</taxon>
        <taxon>Coccinellidae</taxon>
        <taxon>Epilachninae</taxon>
        <taxon>Epilachnini</taxon>
        <taxon>Henosepilachna</taxon>
    </lineage>
</organism>
<keyword evidence="4" id="KW-1185">Reference proteome</keyword>
<dbReference type="AlphaFoldDB" id="A0AAW1U0F5"/>
<sequence>MLFNLYLNDLPKNIRCDHLCNYADDTSLLNVDHKSANRKTEVALRDAEICFDANGLLLNRGKTKILSVGKRLTPDSIEHAKFLGLVMQSNFIFSQHVENVIKKLSSVIFWLVSQSDDHESNIFPLCPASVASSCNEESPMDGASLNHEDATDTEADGRNIPENEPNRPVPSGSAAKMLWHYMQVKINKSQEEEIT</sequence>
<evidence type="ECO:0000259" key="2">
    <source>
        <dbReference type="PROSITE" id="PS50878"/>
    </source>
</evidence>
<evidence type="ECO:0000256" key="1">
    <source>
        <dbReference type="SAM" id="MobiDB-lite"/>
    </source>
</evidence>
<name>A0AAW1U0F5_9CUCU</name>
<proteinExistence type="predicted"/>
<accession>A0AAW1U0F5</accession>
<dbReference type="PROSITE" id="PS50878">
    <property type="entry name" value="RT_POL"/>
    <property type="match status" value="1"/>
</dbReference>
<comment type="caution">
    <text evidence="3">The sequence shown here is derived from an EMBL/GenBank/DDBJ whole genome shotgun (WGS) entry which is preliminary data.</text>
</comment>
<feature type="compositionally biased region" description="Basic and acidic residues" evidence="1">
    <location>
        <begin position="146"/>
        <end position="165"/>
    </location>
</feature>